<comment type="caution">
    <text evidence="2">The sequence shown here is derived from an EMBL/GenBank/DDBJ whole genome shotgun (WGS) entry which is preliminary data.</text>
</comment>
<dbReference type="Proteomes" id="UP000034235">
    <property type="component" value="Unassembled WGS sequence"/>
</dbReference>
<evidence type="ECO:0000259" key="1">
    <source>
        <dbReference type="PROSITE" id="PS51462"/>
    </source>
</evidence>
<accession>A0A0G0JI64</accession>
<dbReference type="PROSITE" id="PS51462">
    <property type="entry name" value="NUDIX"/>
    <property type="match status" value="1"/>
</dbReference>
<dbReference type="Gene3D" id="3.90.79.10">
    <property type="entry name" value="Nucleoside Triphosphate Pyrophosphohydrolase"/>
    <property type="match status" value="1"/>
</dbReference>
<dbReference type="EMBL" id="LBUP01000001">
    <property type="protein sequence ID" value="KKQ67398.1"/>
    <property type="molecule type" value="Genomic_DNA"/>
</dbReference>
<reference evidence="2 3" key="1">
    <citation type="journal article" date="2015" name="Nature">
        <title>rRNA introns, odd ribosomes, and small enigmatic genomes across a large radiation of phyla.</title>
        <authorList>
            <person name="Brown C.T."/>
            <person name="Hug L.A."/>
            <person name="Thomas B.C."/>
            <person name="Sharon I."/>
            <person name="Castelle C.J."/>
            <person name="Singh A."/>
            <person name="Wilkins M.J."/>
            <person name="Williams K.H."/>
            <person name="Banfield J.F."/>
        </authorList>
    </citation>
    <scope>NUCLEOTIDE SEQUENCE [LARGE SCALE GENOMIC DNA]</scope>
</reference>
<evidence type="ECO:0000313" key="2">
    <source>
        <dbReference type="EMBL" id="KKQ67398.1"/>
    </source>
</evidence>
<feature type="domain" description="Nudix hydrolase" evidence="1">
    <location>
        <begin position="1"/>
        <end position="131"/>
    </location>
</feature>
<dbReference type="AlphaFoldDB" id="A0A0G0JI64"/>
<gene>
    <name evidence="2" type="ORF">US86_C0001G0325</name>
</gene>
<dbReference type="Pfam" id="PF00293">
    <property type="entry name" value="NUDIX"/>
    <property type="match status" value="1"/>
</dbReference>
<proteinExistence type="predicted"/>
<protein>
    <recommendedName>
        <fullName evidence="1">Nudix hydrolase domain-containing protein</fullName>
    </recommendedName>
</protein>
<dbReference type="SUPFAM" id="SSF55811">
    <property type="entry name" value="Nudix"/>
    <property type="match status" value="1"/>
</dbReference>
<name>A0A0G0JI64_9BACT</name>
<organism evidence="2 3">
    <name type="scientific">Candidatus Daviesbacteria bacterium GW2011_GWA2_38_24</name>
    <dbReference type="NCBI Taxonomy" id="1618422"/>
    <lineage>
        <taxon>Bacteria</taxon>
        <taxon>Candidatus Daviesiibacteriota</taxon>
    </lineage>
</organism>
<dbReference type="InterPro" id="IPR000086">
    <property type="entry name" value="NUDIX_hydrolase_dom"/>
</dbReference>
<dbReference type="InterPro" id="IPR015797">
    <property type="entry name" value="NUDIX_hydrolase-like_dom_sf"/>
</dbReference>
<evidence type="ECO:0000313" key="3">
    <source>
        <dbReference type="Proteomes" id="UP000034235"/>
    </source>
</evidence>
<sequence>MILQRSKKEITHPGLWGVVGGKLEWSDLENNPPTRQNHDVLDWEGMAEKLLFREAKEESGVEVEDPRYLDSVVFIRPDNVPVVCLKFAVKYKSGEVSIAPEFDDFAWVDASEVGERKTIDGIKEEVERTIVLMCGYTDTIS</sequence>